<reference evidence="2" key="1">
    <citation type="submission" date="2017-04" db="EMBL/GenBank/DDBJ databases">
        <authorList>
            <person name="Varghese N."/>
            <person name="Submissions S."/>
        </authorList>
    </citation>
    <scope>NUCLEOTIDE SEQUENCE [LARGE SCALE GENOMIC DNA]</scope>
    <source>
        <strain evidence="2">VKM Ac-2121</strain>
    </source>
</reference>
<dbReference type="Pfam" id="PF11305">
    <property type="entry name" value="DUF3107"/>
    <property type="match status" value="1"/>
</dbReference>
<protein>
    <recommendedName>
        <fullName evidence="3">ATP-binding protein</fullName>
    </recommendedName>
</protein>
<dbReference type="AlphaFoldDB" id="A0A1X7P962"/>
<accession>A0A1X7P962</accession>
<dbReference type="Proteomes" id="UP000193711">
    <property type="component" value="Unassembled WGS sequence"/>
</dbReference>
<organism evidence="1 2">
    <name type="scientific">Rathayibacter oskolensis</name>
    <dbReference type="NCBI Taxonomy" id="1891671"/>
    <lineage>
        <taxon>Bacteria</taxon>
        <taxon>Bacillati</taxon>
        <taxon>Actinomycetota</taxon>
        <taxon>Actinomycetes</taxon>
        <taxon>Micrococcales</taxon>
        <taxon>Microbacteriaceae</taxon>
        <taxon>Rathayibacter</taxon>
    </lineage>
</organism>
<dbReference type="STRING" id="1891671.SAMN06295885_2824"/>
<dbReference type="InterPro" id="IPR021456">
    <property type="entry name" value="DUF3107"/>
</dbReference>
<name>A0A1X7P962_9MICO</name>
<evidence type="ECO:0000313" key="1">
    <source>
        <dbReference type="EMBL" id="SMH46724.1"/>
    </source>
</evidence>
<sequence length="89" mass="9889">MPYRDGHVPSRKALLVEIRIGIVNTPRELNFESSMSVTEVEKTVTGALEAGTKVLRLRDEKGKIYIIPTETIAFVEVGSEESRRVGFVA</sequence>
<gene>
    <name evidence="1" type="ORF">SAMN06295885_2824</name>
</gene>
<proteinExistence type="predicted"/>
<evidence type="ECO:0008006" key="3">
    <source>
        <dbReference type="Google" id="ProtNLM"/>
    </source>
</evidence>
<keyword evidence="2" id="KW-1185">Reference proteome</keyword>
<evidence type="ECO:0000313" key="2">
    <source>
        <dbReference type="Proteomes" id="UP000193711"/>
    </source>
</evidence>
<dbReference type="EMBL" id="FXBM01000002">
    <property type="protein sequence ID" value="SMH46724.1"/>
    <property type="molecule type" value="Genomic_DNA"/>
</dbReference>